<feature type="domain" description="TonB-dependent receptor-like beta-barrel" evidence="11">
    <location>
        <begin position="430"/>
        <end position="914"/>
    </location>
</feature>
<comment type="similarity">
    <text evidence="8 9">Belongs to the TonB-dependent receptor family.</text>
</comment>
<evidence type="ECO:0000256" key="7">
    <source>
        <dbReference type="ARBA" id="ARBA00023237"/>
    </source>
</evidence>
<dbReference type="InterPro" id="IPR037066">
    <property type="entry name" value="Plug_dom_sf"/>
</dbReference>
<comment type="caution">
    <text evidence="13">The sequence shown here is derived from an EMBL/GenBank/DDBJ whole genome shotgun (WGS) entry which is preliminary data.</text>
</comment>
<feature type="domain" description="TonB-dependent receptor plug" evidence="12">
    <location>
        <begin position="53"/>
        <end position="164"/>
    </location>
</feature>
<keyword evidence="6 8" id="KW-0472">Membrane</keyword>
<keyword evidence="2 8" id="KW-0813">Transport</keyword>
<evidence type="ECO:0000256" key="3">
    <source>
        <dbReference type="ARBA" id="ARBA00022452"/>
    </source>
</evidence>
<keyword evidence="3 8" id="KW-1134">Transmembrane beta strand</keyword>
<comment type="subcellular location">
    <subcellularLocation>
        <location evidence="1 8">Cell outer membrane</location>
        <topology evidence="1 8">Multi-pass membrane protein</topology>
    </subcellularLocation>
</comment>
<proteinExistence type="inferred from homology"/>
<organism evidence="13 14">
    <name type="scientific">Paraferrimonas sedimenticola</name>
    <dbReference type="NCBI Taxonomy" id="375674"/>
    <lineage>
        <taxon>Bacteria</taxon>
        <taxon>Pseudomonadati</taxon>
        <taxon>Pseudomonadota</taxon>
        <taxon>Gammaproteobacteria</taxon>
        <taxon>Alteromonadales</taxon>
        <taxon>Ferrimonadaceae</taxon>
        <taxon>Paraferrimonas</taxon>
    </lineage>
</organism>
<dbReference type="InterPro" id="IPR012910">
    <property type="entry name" value="Plug_dom"/>
</dbReference>
<dbReference type="InterPro" id="IPR039426">
    <property type="entry name" value="TonB-dep_rcpt-like"/>
</dbReference>
<evidence type="ECO:0000256" key="8">
    <source>
        <dbReference type="PROSITE-ProRule" id="PRU01360"/>
    </source>
</evidence>
<keyword evidence="7 8" id="KW-0998">Cell outer membrane</keyword>
<evidence type="ECO:0000259" key="11">
    <source>
        <dbReference type="Pfam" id="PF00593"/>
    </source>
</evidence>
<dbReference type="InterPro" id="IPR000531">
    <property type="entry name" value="Beta-barrel_TonB"/>
</dbReference>
<accession>A0AA37VUB5</accession>
<keyword evidence="10" id="KW-0732">Signal</keyword>
<dbReference type="InterPro" id="IPR036942">
    <property type="entry name" value="Beta-barrel_TonB_sf"/>
</dbReference>
<dbReference type="GO" id="GO:0009279">
    <property type="term" value="C:cell outer membrane"/>
    <property type="evidence" value="ECO:0007669"/>
    <property type="project" value="UniProtKB-SubCell"/>
</dbReference>
<evidence type="ECO:0000256" key="9">
    <source>
        <dbReference type="RuleBase" id="RU003357"/>
    </source>
</evidence>
<evidence type="ECO:0000259" key="12">
    <source>
        <dbReference type="Pfam" id="PF07715"/>
    </source>
</evidence>
<dbReference type="RefSeq" id="WP_095506341.1">
    <property type="nucleotide sequence ID" value="NZ_BSNC01000003.1"/>
</dbReference>
<dbReference type="SUPFAM" id="SSF56935">
    <property type="entry name" value="Porins"/>
    <property type="match status" value="1"/>
</dbReference>
<dbReference type="Pfam" id="PF07715">
    <property type="entry name" value="Plug"/>
    <property type="match status" value="1"/>
</dbReference>
<sequence length="952" mass="103045">MHSNSILAKSVRSALILGLSAGGFSATTAIAAEEEASVERISVTGSRIKRTDLETASPITVTTAEDIKLSGFTNIEDVLNNLPQIEAAQTSQISNGATGNASLDLRGLGPNRTLVLINGRRLQPGGLNSEAADVNQIPAALIKRVEVMTGGGSSTYGADAVAGVVNFVMNDDFEGFQISAGATGYQHDNRNKYIQGLMDKRNFDYPTGNSGIDGKTYSIDVVLGGEYGNGKGHATAYATWKKADELLQGSRDYSSCALDDEGTGCGGSANAIVPNFFFSPVFDGEVDYGEEVFWGLNPQGTFTPDDGTNRYNYAPINHFQRPNERYSIGAFTNYEVNEHFRPYLEVNYMNDNTAAQIAESGTFFNTEYLFDYNNPLLSDAQVKQLQEQFGHTSMDDEFVAYIGKRNVEGGPRASLLQHNSFRIVAGAEGMINDFWSYDFSYQHGQTDSTETYINDFFSPKIQDAVFDKNGNGCGADCIPYEVFKYQGVTPEMASNLTGVGIRAGLTTQKVYNGFVSGEFDWAIPSASSNVAAVLGFERRELQYTAISDEVFEKGLLLGQGGATPSISGGYNVNEVFAELQVPLINDAVAAHSLLLDLGGRYSDYNTTGSDPTYKVGVEWAPIENWMLRASYNRASRAPNVTELFTSQNIGLWSGTDPCAGAEPIATQAQCANTGMTAEQYGKVSASPAGQYNQLSGGNLNLQPEKADTLTVGLVANPFEGFNFAVDYWDIQMSNVIGTAGSSLILENCAKSGNASFCGNVNRNAAGSLWIGEEGYVINLTDNLGGRHWRGVDISANYSVEVGGGTISAALNGVTNMKKEYEPISDLPEFNYDCSGKISESCFAQPKWRHTLQVSYDRDSWWAVTGKWRHYGKVNYEGGTDKLAEGGIKAQNYFDLVGQFYAGENVTFQLGVNNLFDKEPPLVGNTLSTNANAVASFYDTLGRFLHARVTLTF</sequence>
<reference evidence="13" key="2">
    <citation type="submission" date="2023-01" db="EMBL/GenBank/DDBJ databases">
        <title>Draft genome sequence of Paraferrimonas sedimenticola strain NBRC 101628.</title>
        <authorList>
            <person name="Sun Q."/>
            <person name="Mori K."/>
        </authorList>
    </citation>
    <scope>NUCLEOTIDE SEQUENCE</scope>
    <source>
        <strain evidence="13">NBRC 101628</strain>
    </source>
</reference>
<evidence type="ECO:0000256" key="10">
    <source>
        <dbReference type="SAM" id="SignalP"/>
    </source>
</evidence>
<feature type="signal peptide" evidence="10">
    <location>
        <begin position="1"/>
        <end position="31"/>
    </location>
</feature>
<protein>
    <submittedName>
        <fullName evidence="13">TonB-dependent receptor</fullName>
    </submittedName>
</protein>
<dbReference type="Proteomes" id="UP001161422">
    <property type="component" value="Unassembled WGS sequence"/>
</dbReference>
<dbReference type="Gene3D" id="2.40.170.20">
    <property type="entry name" value="TonB-dependent receptor, beta-barrel domain"/>
    <property type="match status" value="1"/>
</dbReference>
<feature type="chain" id="PRO_5041224429" evidence="10">
    <location>
        <begin position="32"/>
        <end position="952"/>
    </location>
</feature>
<reference evidence="13" key="1">
    <citation type="journal article" date="2014" name="Int. J. Syst. Evol. Microbiol.">
        <title>Complete genome sequence of Corynebacterium casei LMG S-19264T (=DSM 44701T), isolated from a smear-ripened cheese.</title>
        <authorList>
            <consortium name="US DOE Joint Genome Institute (JGI-PGF)"/>
            <person name="Walter F."/>
            <person name="Albersmeier A."/>
            <person name="Kalinowski J."/>
            <person name="Ruckert C."/>
        </authorList>
    </citation>
    <scope>NUCLEOTIDE SEQUENCE</scope>
    <source>
        <strain evidence="13">NBRC 101628</strain>
    </source>
</reference>
<dbReference type="Gene3D" id="2.170.130.10">
    <property type="entry name" value="TonB-dependent receptor, plug domain"/>
    <property type="match status" value="1"/>
</dbReference>
<dbReference type="Pfam" id="PF00593">
    <property type="entry name" value="TonB_dep_Rec_b-barrel"/>
    <property type="match status" value="1"/>
</dbReference>
<dbReference type="PANTHER" id="PTHR47234:SF2">
    <property type="entry name" value="TONB-DEPENDENT RECEPTOR"/>
    <property type="match status" value="1"/>
</dbReference>
<evidence type="ECO:0000256" key="6">
    <source>
        <dbReference type="ARBA" id="ARBA00023136"/>
    </source>
</evidence>
<evidence type="ECO:0000313" key="14">
    <source>
        <dbReference type="Proteomes" id="UP001161422"/>
    </source>
</evidence>
<evidence type="ECO:0000256" key="4">
    <source>
        <dbReference type="ARBA" id="ARBA00022692"/>
    </source>
</evidence>
<evidence type="ECO:0000256" key="2">
    <source>
        <dbReference type="ARBA" id="ARBA00022448"/>
    </source>
</evidence>
<dbReference type="EMBL" id="BSNC01000003">
    <property type="protein sequence ID" value="GLP95769.1"/>
    <property type="molecule type" value="Genomic_DNA"/>
</dbReference>
<evidence type="ECO:0000256" key="5">
    <source>
        <dbReference type="ARBA" id="ARBA00023077"/>
    </source>
</evidence>
<name>A0AA37VUB5_9GAMM</name>
<gene>
    <name evidence="13" type="primary">btuB_1</name>
    <name evidence="13" type="ORF">GCM10007895_10750</name>
</gene>
<keyword evidence="5 9" id="KW-0798">TonB box</keyword>
<dbReference type="PROSITE" id="PS52016">
    <property type="entry name" value="TONB_DEPENDENT_REC_3"/>
    <property type="match status" value="1"/>
</dbReference>
<keyword evidence="4 8" id="KW-0812">Transmembrane</keyword>
<dbReference type="PANTHER" id="PTHR47234">
    <property type="match status" value="1"/>
</dbReference>
<keyword evidence="14" id="KW-1185">Reference proteome</keyword>
<keyword evidence="13" id="KW-0675">Receptor</keyword>
<evidence type="ECO:0000256" key="1">
    <source>
        <dbReference type="ARBA" id="ARBA00004571"/>
    </source>
</evidence>
<dbReference type="AlphaFoldDB" id="A0AA37VUB5"/>
<evidence type="ECO:0000313" key="13">
    <source>
        <dbReference type="EMBL" id="GLP95769.1"/>
    </source>
</evidence>